<name>A0A1I7WCH2_HETBA</name>
<sequence>MLGYGGLVGFYSSLYSLYSSATHQNLLESSCFDLWSEVSAQGETKLRNIFEKGTIITFTCLKNKVKYIVKKSRYFIKCYRFVLLIYDIKYIYK</sequence>
<protein>
    <submittedName>
        <fullName evidence="2">Uncharacterized protein</fullName>
    </submittedName>
</protein>
<dbReference type="Proteomes" id="UP000095283">
    <property type="component" value="Unplaced"/>
</dbReference>
<evidence type="ECO:0000313" key="2">
    <source>
        <dbReference type="WBParaSite" id="Hba_02414"/>
    </source>
</evidence>
<dbReference type="WBParaSite" id="Hba_02414">
    <property type="protein sequence ID" value="Hba_02414"/>
    <property type="gene ID" value="Hba_02414"/>
</dbReference>
<proteinExistence type="predicted"/>
<keyword evidence="1" id="KW-1185">Reference proteome</keyword>
<evidence type="ECO:0000313" key="1">
    <source>
        <dbReference type="Proteomes" id="UP000095283"/>
    </source>
</evidence>
<dbReference type="AlphaFoldDB" id="A0A1I7WCH2"/>
<accession>A0A1I7WCH2</accession>
<reference evidence="2" key="1">
    <citation type="submission" date="2016-11" db="UniProtKB">
        <authorList>
            <consortium name="WormBaseParasite"/>
        </authorList>
    </citation>
    <scope>IDENTIFICATION</scope>
</reference>
<organism evidence="1 2">
    <name type="scientific">Heterorhabditis bacteriophora</name>
    <name type="common">Entomopathogenic nematode worm</name>
    <dbReference type="NCBI Taxonomy" id="37862"/>
    <lineage>
        <taxon>Eukaryota</taxon>
        <taxon>Metazoa</taxon>
        <taxon>Ecdysozoa</taxon>
        <taxon>Nematoda</taxon>
        <taxon>Chromadorea</taxon>
        <taxon>Rhabditida</taxon>
        <taxon>Rhabditina</taxon>
        <taxon>Rhabditomorpha</taxon>
        <taxon>Strongyloidea</taxon>
        <taxon>Heterorhabditidae</taxon>
        <taxon>Heterorhabditis</taxon>
    </lineage>
</organism>